<dbReference type="EMBL" id="QXFT01001809">
    <property type="protein sequence ID" value="KAE9309894.1"/>
    <property type="molecule type" value="Genomic_DNA"/>
</dbReference>
<dbReference type="Proteomes" id="UP000434957">
    <property type="component" value="Unassembled WGS sequence"/>
</dbReference>
<dbReference type="Proteomes" id="UP000429607">
    <property type="component" value="Unassembled WGS sequence"/>
</dbReference>
<comment type="caution">
    <text evidence="2">The sequence shown here is derived from an EMBL/GenBank/DDBJ whole genome shotgun (WGS) entry which is preliminary data.</text>
</comment>
<gene>
    <name evidence="1" type="ORF">PR001_g19202</name>
    <name evidence="2" type="ORF">PR003_g20400</name>
</gene>
<organism evidence="2 4">
    <name type="scientific">Phytophthora rubi</name>
    <dbReference type="NCBI Taxonomy" id="129364"/>
    <lineage>
        <taxon>Eukaryota</taxon>
        <taxon>Sar</taxon>
        <taxon>Stramenopiles</taxon>
        <taxon>Oomycota</taxon>
        <taxon>Peronosporomycetes</taxon>
        <taxon>Peronosporales</taxon>
        <taxon>Peronosporaceae</taxon>
        <taxon>Phytophthora</taxon>
    </lineage>
</organism>
<evidence type="ECO:0000313" key="1">
    <source>
        <dbReference type="EMBL" id="KAE8998882.1"/>
    </source>
</evidence>
<keyword evidence="4" id="KW-1185">Reference proteome</keyword>
<dbReference type="EMBL" id="QXFV01001760">
    <property type="protein sequence ID" value="KAE8998882.1"/>
    <property type="molecule type" value="Genomic_DNA"/>
</dbReference>
<reference evidence="2 4" key="1">
    <citation type="submission" date="2018-08" db="EMBL/GenBank/DDBJ databases">
        <title>Genomic investigation of the strawberry pathogen Phytophthora fragariae indicates pathogenicity is determined by transcriptional variation in three key races.</title>
        <authorList>
            <person name="Adams T.M."/>
            <person name="Armitage A.D."/>
            <person name="Sobczyk M.K."/>
            <person name="Bates H.J."/>
            <person name="Dunwell J.M."/>
            <person name="Nellist C.F."/>
            <person name="Harrison R.J."/>
        </authorList>
    </citation>
    <scope>NUCLEOTIDE SEQUENCE [LARGE SCALE GENOMIC DNA]</scope>
    <source>
        <strain evidence="1 3">SCRP249</strain>
        <strain evidence="2 4">SCRP333</strain>
    </source>
</reference>
<name>A0A6A4DPF9_9STRA</name>
<sequence>MSPQESSKQFRWYLEEYAQTPSFRDARVSRYNWGSSELMATAANFLQQKIFVLAFDTDNKKEWHSSM</sequence>
<proteinExistence type="predicted"/>
<evidence type="ECO:0000313" key="4">
    <source>
        <dbReference type="Proteomes" id="UP000434957"/>
    </source>
</evidence>
<accession>A0A6A4DPF9</accession>
<evidence type="ECO:0000313" key="2">
    <source>
        <dbReference type="EMBL" id="KAE9309894.1"/>
    </source>
</evidence>
<protein>
    <submittedName>
        <fullName evidence="2">Uncharacterized protein</fullName>
    </submittedName>
</protein>
<dbReference type="AlphaFoldDB" id="A0A6A4DPF9"/>
<evidence type="ECO:0000313" key="3">
    <source>
        <dbReference type="Proteomes" id="UP000429607"/>
    </source>
</evidence>